<evidence type="ECO:0000256" key="1">
    <source>
        <dbReference type="SAM" id="MobiDB-lite"/>
    </source>
</evidence>
<evidence type="ECO:0000313" key="2">
    <source>
        <dbReference type="EMBL" id="PFH35544.1"/>
    </source>
</evidence>
<accession>A0A2A9MEC0</accession>
<dbReference type="AlphaFoldDB" id="A0A2A9MEC0"/>
<dbReference type="GeneID" id="40310124"/>
<sequence length="439" mass="47869">MSCTAALDPPSASSSTCHWDPHGAVRPGLRRSPSAYEVIRCSSAQECSGFPSSSHWKQSAACTPENGCPDTLLFSDDTAAHSTRGHGTCARDAGEETDSAGLWVSSDLQCSKIIQSGKAVQRNSDNEDLHTVPQPTGAGAERPLLNHAIVRHARLTDGGSPRTGTSSETLRIASFPFDNVELHTWDGTWKKASPKWQHRAAPFGVAVHRKETGGGGDCMYHSIAACLEELAEIHPEFEALDMQAIRNAAADGFVGYRASKLRHEPPGPQWDANAFMERLAVLAALEDEEWSDSWSPSEVLTGDQYRNSAHMIMDTSTPEGKAAAVHFELSRPGSVHWGAGFDVEAIEDALNIGIIVLSHENGGIYPRASRTDVKRPYYVLIYYYSGEHFQQAGVRRLDEGDKGSRIRSAFGADEIPEFIRHVHSEDCRQPLIPAAKEQI</sequence>
<evidence type="ECO:0000313" key="3">
    <source>
        <dbReference type="Proteomes" id="UP000224006"/>
    </source>
</evidence>
<feature type="region of interest" description="Disordered" evidence="1">
    <location>
        <begin position="119"/>
        <end position="143"/>
    </location>
</feature>
<name>A0A2A9MEC0_BESBE</name>
<reference evidence="2 3" key="1">
    <citation type="submission" date="2017-09" db="EMBL/GenBank/DDBJ databases">
        <title>Genome sequencing of Besnoitia besnoiti strain Bb-Ger1.</title>
        <authorList>
            <person name="Schares G."/>
            <person name="Venepally P."/>
            <person name="Lorenzi H.A."/>
        </authorList>
    </citation>
    <scope>NUCLEOTIDE SEQUENCE [LARGE SCALE GENOMIC DNA]</scope>
    <source>
        <strain evidence="2 3">Bb-Ger1</strain>
    </source>
</reference>
<dbReference type="OrthoDB" id="331485at2759"/>
<protein>
    <submittedName>
        <fullName evidence="2">Uncharacterized protein</fullName>
    </submittedName>
</protein>
<organism evidence="2 3">
    <name type="scientific">Besnoitia besnoiti</name>
    <name type="common">Apicomplexan protozoan</name>
    <dbReference type="NCBI Taxonomy" id="94643"/>
    <lineage>
        <taxon>Eukaryota</taxon>
        <taxon>Sar</taxon>
        <taxon>Alveolata</taxon>
        <taxon>Apicomplexa</taxon>
        <taxon>Conoidasida</taxon>
        <taxon>Coccidia</taxon>
        <taxon>Eucoccidiorida</taxon>
        <taxon>Eimeriorina</taxon>
        <taxon>Sarcocystidae</taxon>
        <taxon>Besnoitia</taxon>
    </lineage>
</organism>
<dbReference type="KEGG" id="bbes:BESB_051950"/>
<dbReference type="EMBL" id="NWUJ01000004">
    <property type="protein sequence ID" value="PFH35544.1"/>
    <property type="molecule type" value="Genomic_DNA"/>
</dbReference>
<keyword evidence="3" id="KW-1185">Reference proteome</keyword>
<gene>
    <name evidence="2" type="ORF">BESB_051950</name>
</gene>
<dbReference type="RefSeq" id="XP_029219553.1">
    <property type="nucleotide sequence ID" value="XM_029363630.1"/>
</dbReference>
<proteinExistence type="predicted"/>
<feature type="region of interest" description="Disordered" evidence="1">
    <location>
        <begin position="1"/>
        <end position="23"/>
    </location>
</feature>
<dbReference type="Proteomes" id="UP000224006">
    <property type="component" value="Chromosome IV"/>
</dbReference>
<dbReference type="VEuPathDB" id="ToxoDB:BESB_051950"/>
<comment type="caution">
    <text evidence="2">The sequence shown here is derived from an EMBL/GenBank/DDBJ whole genome shotgun (WGS) entry which is preliminary data.</text>
</comment>
<dbReference type="Gene3D" id="3.90.70.80">
    <property type="match status" value="1"/>
</dbReference>